<accession>A0AAD5GU71</accession>
<dbReference type="InterPro" id="IPR025886">
    <property type="entry name" value="PP2-like"/>
</dbReference>
<comment type="caution">
    <text evidence="1">The sequence shown here is derived from an EMBL/GenBank/DDBJ whole genome shotgun (WGS) entry which is preliminary data.</text>
</comment>
<dbReference type="PANTHER" id="PTHR32278:SF135">
    <property type="entry name" value="F-BOX PROTEIN PP2-B12"/>
    <property type="match status" value="1"/>
</dbReference>
<dbReference type="AlphaFoldDB" id="A0AAD5GU71"/>
<reference evidence="1" key="1">
    <citation type="submission" date="2022-06" db="EMBL/GenBank/DDBJ databases">
        <title>Uncovering the hologenomic basis of an extraordinary plant invasion.</title>
        <authorList>
            <person name="Bieker V.C."/>
            <person name="Martin M.D."/>
            <person name="Gilbert T."/>
            <person name="Hodgins K."/>
            <person name="Battlay P."/>
            <person name="Petersen B."/>
            <person name="Wilson J."/>
        </authorList>
    </citation>
    <scope>NUCLEOTIDE SEQUENCE</scope>
    <source>
        <strain evidence="1">AA19_3_7</strain>
        <tissue evidence="1">Leaf</tissue>
    </source>
</reference>
<organism evidence="1 2">
    <name type="scientific">Ambrosia artemisiifolia</name>
    <name type="common">Common ragweed</name>
    <dbReference type="NCBI Taxonomy" id="4212"/>
    <lineage>
        <taxon>Eukaryota</taxon>
        <taxon>Viridiplantae</taxon>
        <taxon>Streptophyta</taxon>
        <taxon>Embryophyta</taxon>
        <taxon>Tracheophyta</taxon>
        <taxon>Spermatophyta</taxon>
        <taxon>Magnoliopsida</taxon>
        <taxon>eudicotyledons</taxon>
        <taxon>Gunneridae</taxon>
        <taxon>Pentapetalae</taxon>
        <taxon>asterids</taxon>
        <taxon>campanulids</taxon>
        <taxon>Asterales</taxon>
        <taxon>Asteraceae</taxon>
        <taxon>Asteroideae</taxon>
        <taxon>Heliantheae alliance</taxon>
        <taxon>Heliantheae</taxon>
        <taxon>Ambrosia</taxon>
    </lineage>
</organism>
<name>A0AAD5GU71_AMBAR</name>
<evidence type="ECO:0008006" key="3">
    <source>
        <dbReference type="Google" id="ProtNLM"/>
    </source>
</evidence>
<dbReference type="EMBL" id="JAMZMK010005665">
    <property type="protein sequence ID" value="KAI7752516.1"/>
    <property type="molecule type" value="Genomic_DNA"/>
</dbReference>
<gene>
    <name evidence="1" type="ORF">M8C21_015867</name>
</gene>
<keyword evidence="2" id="KW-1185">Reference proteome</keyword>
<dbReference type="Gene3D" id="1.10.510.10">
    <property type="entry name" value="Transferase(Phosphotransferase) domain 1"/>
    <property type="match status" value="1"/>
</dbReference>
<dbReference type="PANTHER" id="PTHR32278">
    <property type="entry name" value="F-BOX DOMAIN-CONTAINING PROTEIN"/>
    <property type="match status" value="1"/>
</dbReference>
<proteinExistence type="predicted"/>
<dbReference type="Proteomes" id="UP001206925">
    <property type="component" value="Unassembled WGS sequence"/>
</dbReference>
<evidence type="ECO:0000313" key="1">
    <source>
        <dbReference type="EMBL" id="KAI7752516.1"/>
    </source>
</evidence>
<protein>
    <recommendedName>
        <fullName evidence="3">Phloem protein 2-like protein</fullName>
    </recommendedName>
</protein>
<sequence>MWKKSYEQNKLQEIIFDDLKKQIDKKSLEAYSDIAFKCLHESREKRPTMPHVVKELETALTYQELYERMKLPKDYKMMLLTAADPLNERSESELKMLLLKGILINSGKTWFSRNMNGDHCEMISIKSCLTSTASESQQYISSPEYIKRFSVGCYEPSGAKFKTYVRTQFLSPQITYTVNLVFKRKSSKEQYIGLEYKLEGDRGKSYSFVSDKREDGWLTAELYQFTSDQSTVDLEILFYTKWCPNLLVESIEFRPLEKVEHEVLTDDQVDIQPLSDTETYWEQKLPIDYKEIIKLSKDSVQWRTMKELYNILCEGLLINGGKEWFSLAKDRKKCLMLSANAVLEENKWEWISEPESRFGQVADCISKKFGIICKFRSEMLSPQTTYATYLVYKLPHDYKDINPPVQVVDRNSGSEEAYNIFLRTPQTPVIRGNIKGKRTYNPSIRPMIKGLPKQRSDGWMEVQVHEFQTRATIKMISMRLRLSSYDMSLAGITVQSLEFRPI</sequence>
<evidence type="ECO:0000313" key="2">
    <source>
        <dbReference type="Proteomes" id="UP001206925"/>
    </source>
</evidence>
<dbReference type="Pfam" id="PF14299">
    <property type="entry name" value="PP2"/>
    <property type="match status" value="2"/>
</dbReference>